<dbReference type="GO" id="GO:0051082">
    <property type="term" value="F:unfolded protein binding"/>
    <property type="evidence" value="ECO:0007669"/>
    <property type="project" value="TreeGrafter"/>
</dbReference>
<evidence type="ECO:0000313" key="8">
    <source>
        <dbReference type="Proteomes" id="UP000659047"/>
    </source>
</evidence>
<feature type="region of interest" description="Disordered" evidence="5">
    <location>
        <begin position="139"/>
        <end position="160"/>
    </location>
</feature>
<evidence type="ECO:0000256" key="4">
    <source>
        <dbReference type="ARBA" id="ARBA00022764"/>
    </source>
</evidence>
<organism evidence="7 8">
    <name type="scientific">Tenebrionibacter intestinalis</name>
    <dbReference type="NCBI Taxonomy" id="2799638"/>
    <lineage>
        <taxon>Bacteria</taxon>
        <taxon>Pseudomonadati</taxon>
        <taxon>Pseudomonadota</taxon>
        <taxon>Gammaproteobacteria</taxon>
        <taxon>Enterobacterales</taxon>
        <taxon>Enterobacteriaceae</taxon>
        <taxon>Tenebrionibacter/Tenebrionicola group</taxon>
        <taxon>Tenebrionibacter</taxon>
    </lineage>
</organism>
<feature type="compositionally biased region" description="Basic and acidic residues" evidence="5">
    <location>
        <begin position="143"/>
        <end position="160"/>
    </location>
</feature>
<comment type="subcellular location">
    <subcellularLocation>
        <location evidence="1">Periplasm</location>
    </subcellularLocation>
</comment>
<evidence type="ECO:0000313" key="7">
    <source>
        <dbReference type="EMBL" id="MBK4714233.1"/>
    </source>
</evidence>
<evidence type="ECO:0000256" key="5">
    <source>
        <dbReference type="SAM" id="MobiDB-lite"/>
    </source>
</evidence>
<dbReference type="PANTHER" id="PTHR38102">
    <property type="entry name" value="PERIPLASMIC CHAPERONE SPY"/>
    <property type="match status" value="1"/>
</dbReference>
<dbReference type="GO" id="GO:0030288">
    <property type="term" value="C:outer membrane-bounded periplasmic space"/>
    <property type="evidence" value="ECO:0007669"/>
    <property type="project" value="TreeGrafter"/>
</dbReference>
<gene>
    <name evidence="7" type="primary">spy</name>
    <name evidence="7" type="ORF">JJB97_02545</name>
</gene>
<comment type="caution">
    <text evidence="7">The sequence shown here is derived from an EMBL/GenBank/DDBJ whole genome shotgun (WGS) entry which is preliminary data.</text>
</comment>
<comment type="similarity">
    <text evidence="2">Belongs to the CpxP/Spy family.</text>
</comment>
<evidence type="ECO:0000256" key="3">
    <source>
        <dbReference type="ARBA" id="ARBA00022729"/>
    </source>
</evidence>
<dbReference type="Gene3D" id="1.20.120.1490">
    <property type="match status" value="1"/>
</dbReference>
<dbReference type="RefSeq" id="WP_238712238.1">
    <property type="nucleotide sequence ID" value="NZ_JAEPBH010000004.1"/>
</dbReference>
<dbReference type="InterPro" id="IPR012899">
    <property type="entry name" value="LTXXQ"/>
</dbReference>
<accession>A0A8K0V050</accession>
<dbReference type="PANTHER" id="PTHR38102:SF1">
    <property type="entry name" value="PERIPLASMIC CHAPERONE SPY"/>
    <property type="match status" value="1"/>
</dbReference>
<dbReference type="AlphaFoldDB" id="A0A8K0V050"/>
<dbReference type="NCBIfam" id="NF007769">
    <property type="entry name" value="PRK10455.1"/>
    <property type="match status" value="1"/>
</dbReference>
<keyword evidence="4" id="KW-0574">Periplasm</keyword>
<feature type="chain" id="PRO_5035437894" evidence="6">
    <location>
        <begin position="24"/>
        <end position="160"/>
    </location>
</feature>
<dbReference type="Pfam" id="PF07813">
    <property type="entry name" value="LTXXQ"/>
    <property type="match status" value="1"/>
</dbReference>
<proteinExistence type="inferred from homology"/>
<dbReference type="CDD" id="cd09916">
    <property type="entry name" value="CpxP_like"/>
    <property type="match status" value="1"/>
</dbReference>
<dbReference type="EMBL" id="JAEPBH010000004">
    <property type="protein sequence ID" value="MBK4714233.1"/>
    <property type="molecule type" value="Genomic_DNA"/>
</dbReference>
<sequence>MRKLTAIIVTSALALGAANLAHAADSSTVVKEDAAKMQAHKGPRGPHMMMFNGLNLSDAQKQQVREIMKAEREKMTRHVQNDRKAMRDVVASDSFDRSKAQALIDSRTAGHKERMLSMLETQNKIYNILTPEQKKQFVANFDKMPKEPRGPHMKKPAADE</sequence>
<keyword evidence="3 6" id="KW-0732">Signal</keyword>
<dbReference type="PIRSF" id="PIRSF034445">
    <property type="entry name" value="CpxP_Spy"/>
    <property type="match status" value="1"/>
</dbReference>
<keyword evidence="8" id="KW-1185">Reference proteome</keyword>
<reference evidence="7" key="1">
    <citation type="submission" date="2021-01" db="EMBL/GenBank/DDBJ databases">
        <title>Intestinitalea alba gen. nov., sp. nov., a novel genus of the family Enterobacteriaceae, isolated from the gut of the plastic-eating mealworm Tenebrio molitor L.</title>
        <authorList>
            <person name="Yang Y."/>
        </authorList>
    </citation>
    <scope>NUCLEOTIDE SEQUENCE</scope>
    <source>
        <strain evidence="7">BIT-L3</strain>
    </source>
</reference>
<dbReference type="InterPro" id="IPR052211">
    <property type="entry name" value="Cpx_auxiliary_protein"/>
</dbReference>
<feature type="signal peptide" evidence="6">
    <location>
        <begin position="1"/>
        <end position="23"/>
    </location>
</feature>
<evidence type="ECO:0000256" key="1">
    <source>
        <dbReference type="ARBA" id="ARBA00004418"/>
    </source>
</evidence>
<dbReference type="Proteomes" id="UP000659047">
    <property type="component" value="Unassembled WGS sequence"/>
</dbReference>
<protein>
    <submittedName>
        <fullName evidence="7">ATP-independent periplasmic protein-refolding chaperone</fullName>
    </submittedName>
</protein>
<evidence type="ECO:0000256" key="6">
    <source>
        <dbReference type="SAM" id="SignalP"/>
    </source>
</evidence>
<evidence type="ECO:0000256" key="2">
    <source>
        <dbReference type="ARBA" id="ARBA00008441"/>
    </source>
</evidence>
<name>A0A8K0V050_9ENTR</name>